<evidence type="ECO:0000313" key="2">
    <source>
        <dbReference type="EMBL" id="KAF3443673.1"/>
    </source>
</evidence>
<gene>
    <name evidence="2" type="ORF">FNV43_RR13363</name>
</gene>
<organism evidence="2 3">
    <name type="scientific">Rhamnella rubrinervis</name>
    <dbReference type="NCBI Taxonomy" id="2594499"/>
    <lineage>
        <taxon>Eukaryota</taxon>
        <taxon>Viridiplantae</taxon>
        <taxon>Streptophyta</taxon>
        <taxon>Embryophyta</taxon>
        <taxon>Tracheophyta</taxon>
        <taxon>Spermatophyta</taxon>
        <taxon>Magnoliopsida</taxon>
        <taxon>eudicotyledons</taxon>
        <taxon>Gunneridae</taxon>
        <taxon>Pentapetalae</taxon>
        <taxon>rosids</taxon>
        <taxon>fabids</taxon>
        <taxon>Rosales</taxon>
        <taxon>Rhamnaceae</taxon>
        <taxon>rhamnoid group</taxon>
        <taxon>Rhamneae</taxon>
        <taxon>Rhamnella</taxon>
    </lineage>
</organism>
<reference evidence="2" key="1">
    <citation type="submission" date="2020-03" db="EMBL/GenBank/DDBJ databases">
        <title>A high-quality chromosome-level genome assembly of a woody plant with both climbing and erect habits, Rhamnella rubrinervis.</title>
        <authorList>
            <person name="Lu Z."/>
            <person name="Yang Y."/>
            <person name="Zhu X."/>
            <person name="Sun Y."/>
        </authorList>
    </citation>
    <scope>NUCLEOTIDE SEQUENCE</scope>
    <source>
        <strain evidence="2">BYM</strain>
        <tissue evidence="2">Leaf</tissue>
    </source>
</reference>
<dbReference type="OrthoDB" id="1680482at2759"/>
<accession>A0A8K0H124</accession>
<dbReference type="Proteomes" id="UP000796880">
    <property type="component" value="Unassembled WGS sequence"/>
</dbReference>
<evidence type="ECO:0000313" key="3">
    <source>
        <dbReference type="Proteomes" id="UP000796880"/>
    </source>
</evidence>
<comment type="caution">
    <text evidence="2">The sequence shown here is derived from an EMBL/GenBank/DDBJ whole genome shotgun (WGS) entry which is preliminary data.</text>
</comment>
<dbReference type="EMBL" id="VOIH02000006">
    <property type="protein sequence ID" value="KAF3443673.1"/>
    <property type="molecule type" value="Genomic_DNA"/>
</dbReference>
<sequence>MKNELYSTKDELQQTYMKIFWHRPSDKKYYGPPVFRVEASQFQPTVLPSHTLEGTKDASHSHFHHTSRFEMQTEELCKNGCRIVLHQEYHDGYSSILRSIYVPINNRNRHLLVANVGIRNWHITLYDLDNFMTQDSFQCRNANYLLLLFSYLLMVHMYYDLHPELKDERKSNLEPFSIRPELAT</sequence>
<protein>
    <submittedName>
        <fullName evidence="2">Uncharacterized protein</fullName>
    </submittedName>
</protein>
<keyword evidence="3" id="KW-1185">Reference proteome</keyword>
<keyword evidence="1" id="KW-0472">Membrane</keyword>
<feature type="transmembrane region" description="Helical" evidence="1">
    <location>
        <begin position="142"/>
        <end position="159"/>
    </location>
</feature>
<evidence type="ECO:0000256" key="1">
    <source>
        <dbReference type="SAM" id="Phobius"/>
    </source>
</evidence>
<keyword evidence="1" id="KW-1133">Transmembrane helix</keyword>
<keyword evidence="1" id="KW-0812">Transmembrane</keyword>
<name>A0A8K0H124_9ROSA</name>
<dbReference type="AlphaFoldDB" id="A0A8K0H124"/>
<proteinExistence type="predicted"/>